<dbReference type="PANTHER" id="PTHR43578">
    <property type="entry name" value="NADH-QUINONE OXIDOREDUCTASE SUBUNIT F"/>
    <property type="match status" value="1"/>
</dbReference>
<dbReference type="InterPro" id="IPR019575">
    <property type="entry name" value="Nuop51_4Fe4S-bd"/>
</dbReference>
<keyword evidence="5" id="KW-0411">Iron-sulfur</keyword>
<comment type="similarity">
    <text evidence="1">Belongs to the complex I 51 kDa subunit family.</text>
</comment>
<proteinExistence type="inferred from homology"/>
<keyword evidence="7" id="KW-0560">Oxidoreductase</keyword>
<reference evidence="7 8" key="1">
    <citation type="journal article" date="2014" name="Proc. Natl. Acad. Sci. U.S.A.">
        <title>Functional type 2 photosynthetic reaction centers found in the rare bacterial phylum Gemmatimonadetes.</title>
        <authorList>
            <person name="Zeng Y."/>
            <person name="Feng F."/>
            <person name="Medova H."/>
            <person name="Dean J."/>
            <person name="Koblizek M."/>
        </authorList>
    </citation>
    <scope>NUCLEOTIDE SEQUENCE [LARGE SCALE GENOMIC DNA]</scope>
    <source>
        <strain evidence="7 8">AP64</strain>
    </source>
</reference>
<dbReference type="Pfam" id="PF01512">
    <property type="entry name" value="Complex1_51K"/>
    <property type="match status" value="1"/>
</dbReference>
<feature type="domain" description="NADH-ubiquinone oxidoreductase 51kDa subunit iron-sulphur binding" evidence="6">
    <location>
        <begin position="322"/>
        <end position="367"/>
    </location>
</feature>
<dbReference type="STRING" id="1379270.GEMMAAP_12105"/>
<dbReference type="Gene3D" id="3.40.50.11540">
    <property type="entry name" value="NADH-ubiquinone oxidoreductase 51kDa subunit"/>
    <property type="match status" value="1"/>
</dbReference>
<keyword evidence="3" id="KW-0479">Metal-binding</keyword>
<dbReference type="Gene3D" id="6.10.250.1450">
    <property type="match status" value="1"/>
</dbReference>
<protein>
    <submittedName>
        <fullName evidence="7">NADH dehydrogenase</fullName>
        <ecNumber evidence="7">1.6.5.11</ecNumber>
    </submittedName>
</protein>
<keyword evidence="8" id="KW-1185">Reference proteome</keyword>
<dbReference type="InterPro" id="IPR001949">
    <property type="entry name" value="NADH-UbQ_OxRdtase_51kDa_CS"/>
</dbReference>
<dbReference type="InterPro" id="IPR037225">
    <property type="entry name" value="Nuo51_FMN-bd_sf"/>
</dbReference>
<accession>A0A143BQN6</accession>
<evidence type="ECO:0000256" key="5">
    <source>
        <dbReference type="ARBA" id="ARBA00023014"/>
    </source>
</evidence>
<dbReference type="GO" id="GO:0051539">
    <property type="term" value="F:4 iron, 4 sulfur cluster binding"/>
    <property type="evidence" value="ECO:0007669"/>
    <property type="project" value="UniProtKB-KW"/>
</dbReference>
<evidence type="ECO:0000256" key="3">
    <source>
        <dbReference type="ARBA" id="ARBA00022723"/>
    </source>
</evidence>
<dbReference type="KEGG" id="gph:GEMMAAP_12105"/>
<sequence>MNFPPTEQSHSLHDYRARGGYQALEKALKELQPADVTKEVLAAGLLGHGGAAFPAGRKWGVIKPNDGEDHFVCMNADEGEPGTFKDRWILEYTPHLCLEGLILASYAIGGRHAFIYIRGEFDLPFRRIQAAVDEAYEAGLLGKNILGTAYSLDVVVYRGAGSYVCGEASAMLASLEGRKGWPRNRPPRLTVKGLYQKPTVVNNVETLANVPVILNLGAVEFKKTGTPKSPGTQMISISGHIARPGVYEVEYGYSWEKFLYEDCGGMQGGKALKCIIPGGVSTKILNAQEIKGVTLDHNSAVAAGSQLGSGGMIAVAEGTCMVRLARVIQRFYHHESCGQCTPCREGMGWMERILDRIVRGEGRPEDIDRLYRISNANDGTTICSLGDSAGYACTAILDHYREEFEYYILNGRSMFDGRLAVDDPFDGAVPAPLYHGVAV</sequence>
<evidence type="ECO:0000256" key="4">
    <source>
        <dbReference type="ARBA" id="ARBA00023004"/>
    </source>
</evidence>
<dbReference type="Proteomes" id="UP000076404">
    <property type="component" value="Chromosome"/>
</dbReference>
<gene>
    <name evidence="7" type="ORF">GEMMAAP_12105</name>
</gene>
<evidence type="ECO:0000256" key="2">
    <source>
        <dbReference type="ARBA" id="ARBA00022485"/>
    </source>
</evidence>
<evidence type="ECO:0000313" key="7">
    <source>
        <dbReference type="EMBL" id="AMW06814.1"/>
    </source>
</evidence>
<dbReference type="SUPFAM" id="SSF142984">
    <property type="entry name" value="Nqo1 middle domain-like"/>
    <property type="match status" value="1"/>
</dbReference>
<dbReference type="FunFam" id="3.40.50.11540:FF:000001">
    <property type="entry name" value="NADH dehydrogenase [ubiquinone] flavoprotein 1, mitochondrial"/>
    <property type="match status" value="1"/>
</dbReference>
<dbReference type="eggNOG" id="COG1894">
    <property type="taxonomic scope" value="Bacteria"/>
</dbReference>
<dbReference type="InterPro" id="IPR011538">
    <property type="entry name" value="Nuo51_FMN-bd"/>
</dbReference>
<evidence type="ECO:0000256" key="1">
    <source>
        <dbReference type="ARBA" id="ARBA00007523"/>
    </source>
</evidence>
<dbReference type="SUPFAM" id="SSF142019">
    <property type="entry name" value="Nqo1 FMN-binding domain-like"/>
    <property type="match status" value="1"/>
</dbReference>
<dbReference type="GO" id="GO:0046872">
    <property type="term" value="F:metal ion binding"/>
    <property type="evidence" value="ECO:0007669"/>
    <property type="project" value="UniProtKB-KW"/>
</dbReference>
<dbReference type="Gene3D" id="1.20.1440.230">
    <property type="entry name" value="NADH-ubiquinone oxidoreductase 51kDa subunit, iron-sulphur binding domain"/>
    <property type="match status" value="1"/>
</dbReference>
<name>A0A143BQN6_9BACT</name>
<evidence type="ECO:0000259" key="6">
    <source>
        <dbReference type="SMART" id="SM00928"/>
    </source>
</evidence>
<dbReference type="EMBL" id="CP011454">
    <property type="protein sequence ID" value="AMW06814.1"/>
    <property type="molecule type" value="Genomic_DNA"/>
</dbReference>
<dbReference type="GO" id="GO:0016491">
    <property type="term" value="F:oxidoreductase activity"/>
    <property type="evidence" value="ECO:0007669"/>
    <property type="project" value="UniProtKB-KW"/>
</dbReference>
<dbReference type="PROSITE" id="PS00645">
    <property type="entry name" value="COMPLEX1_51K_2"/>
    <property type="match status" value="1"/>
</dbReference>
<reference evidence="7 8" key="2">
    <citation type="journal article" date="2016" name="Environ. Microbiol. Rep.">
        <title>Metagenomic evidence for the presence of phototrophic Gemmatimonadetes bacteria in diverse environments.</title>
        <authorList>
            <person name="Zeng Y."/>
            <person name="Baumbach J."/>
            <person name="Barbosa E.G."/>
            <person name="Azevedo V."/>
            <person name="Zhang C."/>
            <person name="Koblizek M."/>
        </authorList>
    </citation>
    <scope>NUCLEOTIDE SEQUENCE [LARGE SCALE GENOMIC DNA]</scope>
    <source>
        <strain evidence="7 8">AP64</strain>
    </source>
</reference>
<dbReference type="EC" id="1.6.5.11" evidence="7"/>
<keyword evidence="4" id="KW-0408">Iron</keyword>
<dbReference type="GO" id="GO:0010181">
    <property type="term" value="F:FMN binding"/>
    <property type="evidence" value="ECO:0007669"/>
    <property type="project" value="InterPro"/>
</dbReference>
<dbReference type="GO" id="GO:0008137">
    <property type="term" value="F:NADH dehydrogenase (ubiquinone) activity"/>
    <property type="evidence" value="ECO:0007669"/>
    <property type="project" value="InterPro"/>
</dbReference>
<dbReference type="FunFam" id="1.20.1440.230:FF:000001">
    <property type="entry name" value="Mitochondrial NADH dehydrogenase flavoprotein 1"/>
    <property type="match status" value="1"/>
</dbReference>
<organism evidence="7 8">
    <name type="scientific">Gemmatimonas phototrophica</name>
    <dbReference type="NCBI Taxonomy" id="1379270"/>
    <lineage>
        <taxon>Bacteria</taxon>
        <taxon>Pseudomonadati</taxon>
        <taxon>Gemmatimonadota</taxon>
        <taxon>Gemmatimonadia</taxon>
        <taxon>Gemmatimonadales</taxon>
        <taxon>Gemmatimonadaceae</taxon>
        <taxon>Gemmatimonas</taxon>
    </lineage>
</organism>
<dbReference type="SUPFAM" id="SSF140490">
    <property type="entry name" value="Nqo1C-terminal domain-like"/>
    <property type="match status" value="1"/>
</dbReference>
<dbReference type="NCBIfam" id="NF010120">
    <property type="entry name" value="PRK13596.1"/>
    <property type="match status" value="1"/>
</dbReference>
<dbReference type="Gene3D" id="3.10.20.600">
    <property type="match status" value="1"/>
</dbReference>
<dbReference type="PANTHER" id="PTHR43578:SF3">
    <property type="entry name" value="NADH-QUINONE OXIDOREDUCTASE SUBUNIT F"/>
    <property type="match status" value="1"/>
</dbReference>
<keyword evidence="2" id="KW-0004">4Fe-4S</keyword>
<dbReference type="InterPro" id="IPR037207">
    <property type="entry name" value="Nuop51_4Fe4S-bd_sf"/>
</dbReference>
<dbReference type="SMART" id="SM00928">
    <property type="entry name" value="NADH_4Fe-4S"/>
    <property type="match status" value="1"/>
</dbReference>
<dbReference type="Pfam" id="PF10589">
    <property type="entry name" value="NADH_4Fe-4S"/>
    <property type="match status" value="1"/>
</dbReference>
<evidence type="ECO:0000313" key="8">
    <source>
        <dbReference type="Proteomes" id="UP000076404"/>
    </source>
</evidence>
<dbReference type="AlphaFoldDB" id="A0A143BQN6"/>